<dbReference type="Proteomes" id="UP000271554">
    <property type="component" value="Chromosome"/>
</dbReference>
<feature type="compositionally biased region" description="Basic and acidic residues" evidence="2">
    <location>
        <begin position="28"/>
        <end position="69"/>
    </location>
</feature>
<evidence type="ECO:0000256" key="1">
    <source>
        <dbReference type="SAM" id="Coils"/>
    </source>
</evidence>
<evidence type="ECO:0000259" key="3">
    <source>
        <dbReference type="SMART" id="SM00306"/>
    </source>
</evidence>
<dbReference type="PROSITE" id="PS50818">
    <property type="entry name" value="INTEIN_C_TER"/>
    <property type="match status" value="1"/>
</dbReference>
<gene>
    <name evidence="4" type="ORF">DWB77_07448</name>
</gene>
<keyword evidence="5" id="KW-1185">Reference proteome</keyword>
<accession>A0A387HQ78</accession>
<keyword evidence="1" id="KW-0175">Coiled coil</keyword>
<dbReference type="SMART" id="SM00306">
    <property type="entry name" value="HintN"/>
    <property type="match status" value="1"/>
</dbReference>
<name>A0A387HQ78_9ACTN</name>
<feature type="coiled-coil region" evidence="1">
    <location>
        <begin position="156"/>
        <end position="183"/>
    </location>
</feature>
<dbReference type="EMBL" id="CP032698">
    <property type="protein sequence ID" value="AYG85231.1"/>
    <property type="molecule type" value="Genomic_DNA"/>
</dbReference>
<feature type="region of interest" description="Disordered" evidence="2">
    <location>
        <begin position="1"/>
        <end position="73"/>
    </location>
</feature>
<sequence>MAESAESHAKSAKESADNALALANEADQVARKAEQEHIERERKAREEAAEKAHEKGTLPALTDRDRELLEDNGLDPDGYEKLRELANKSLLDFIVEIGGEVLKGLVDWDNIEKGYKEGNIEACVWAAVNNIPWAKADRVVKNLPEIARAIKRLAGVGKLLDESADAKRTLKEAEKVIEEAKKSKIDLPNCPVPNSFIPETPVLMADGTSKSIANIRVGQQVIASQPETGETGPREVTPVIEGEGRKNLVKITVDTGGASSNAVGMLTATDGHPFWVENQRRWVDAKDLKTGDRLRTPSGELRSVVNTRAWTESHKVYNLTVDGVHTYYVLAGAAAVLVHNDDGPVDLKGKSATVWRSGPYRIDIEGSPSGVQMHFQVRIKGVKSSDAPKYHFSSATGEFDDMPKSLLKDLKKNYPDYTKGLAKGINVFERAKLGSLGCL</sequence>
<reference evidence="4 5" key="1">
    <citation type="submission" date="2018-10" db="EMBL/GenBank/DDBJ databases">
        <title>Relationship between Morphology and Antimicrobial Activity in Streptomyces.</title>
        <authorList>
            <person name="Kang H.J."/>
            <person name="Kim S.B."/>
        </authorList>
    </citation>
    <scope>NUCLEOTIDE SEQUENCE [LARGE SCALE GENOMIC DNA]</scope>
    <source>
        <strain evidence="4 5">BH38</strain>
    </source>
</reference>
<evidence type="ECO:0000313" key="4">
    <source>
        <dbReference type="EMBL" id="AYG85231.1"/>
    </source>
</evidence>
<organism evidence="4 5">
    <name type="scientific">Streptomyces hundungensis</name>
    <dbReference type="NCBI Taxonomy" id="1077946"/>
    <lineage>
        <taxon>Bacteria</taxon>
        <taxon>Bacillati</taxon>
        <taxon>Actinomycetota</taxon>
        <taxon>Actinomycetes</taxon>
        <taxon>Kitasatosporales</taxon>
        <taxon>Streptomycetaceae</taxon>
        <taxon>Streptomyces</taxon>
    </lineage>
</organism>
<protein>
    <recommendedName>
        <fullName evidence="3">Hint domain-containing protein</fullName>
    </recommendedName>
</protein>
<dbReference type="RefSeq" id="WP_162952721.1">
    <property type="nucleotide sequence ID" value="NZ_CP032698.1"/>
</dbReference>
<feature type="domain" description="Hint" evidence="3">
    <location>
        <begin position="193"/>
        <end position="298"/>
    </location>
</feature>
<dbReference type="InterPro" id="IPR003587">
    <property type="entry name" value="Hint_dom_N"/>
</dbReference>
<dbReference type="InterPro" id="IPR030934">
    <property type="entry name" value="Intein_C"/>
</dbReference>
<feature type="compositionally biased region" description="Low complexity" evidence="2">
    <location>
        <begin position="17"/>
        <end position="27"/>
    </location>
</feature>
<proteinExistence type="predicted"/>
<dbReference type="Gene3D" id="2.170.16.10">
    <property type="entry name" value="Hedgehog/Intein (Hint) domain"/>
    <property type="match status" value="1"/>
</dbReference>
<evidence type="ECO:0000256" key="2">
    <source>
        <dbReference type="SAM" id="MobiDB-lite"/>
    </source>
</evidence>
<dbReference type="NCBIfam" id="TIGR01443">
    <property type="entry name" value="intein_Cterm"/>
    <property type="match status" value="1"/>
</dbReference>
<dbReference type="AlphaFoldDB" id="A0A387HQ78"/>
<evidence type="ECO:0000313" key="5">
    <source>
        <dbReference type="Proteomes" id="UP000271554"/>
    </source>
</evidence>
<dbReference type="InterPro" id="IPR036844">
    <property type="entry name" value="Hint_dom_sf"/>
</dbReference>
<dbReference type="KEGG" id="shun:DWB77_07448"/>
<dbReference type="CDD" id="cd00081">
    <property type="entry name" value="Hint"/>
    <property type="match status" value="1"/>
</dbReference>
<dbReference type="Pfam" id="PF07591">
    <property type="entry name" value="PT-HINT"/>
    <property type="match status" value="1"/>
</dbReference>
<feature type="compositionally biased region" description="Basic and acidic residues" evidence="2">
    <location>
        <begin position="1"/>
        <end position="16"/>
    </location>
</feature>
<dbReference type="SUPFAM" id="SSF51294">
    <property type="entry name" value="Hedgehog/intein (Hint) domain"/>
    <property type="match status" value="1"/>
</dbReference>